<protein>
    <submittedName>
        <fullName evidence="1">Uncharacterized protein</fullName>
    </submittedName>
</protein>
<accession>A0A975GKM1</accession>
<gene>
    <name evidence="1" type="ORF">dnm_008870</name>
</gene>
<sequence>MKSTRKADKKGKKFFSFSYPLSLYFCNQNTPFLAKSVRIRKQLCLFCFLI</sequence>
<evidence type="ECO:0000313" key="1">
    <source>
        <dbReference type="EMBL" id="QTA84884.1"/>
    </source>
</evidence>
<dbReference type="AlphaFoldDB" id="A0A975GKM1"/>
<keyword evidence="2" id="KW-1185">Reference proteome</keyword>
<organism evidence="1 2">
    <name type="scientific">Desulfonema magnum</name>
    <dbReference type="NCBI Taxonomy" id="45655"/>
    <lineage>
        <taxon>Bacteria</taxon>
        <taxon>Pseudomonadati</taxon>
        <taxon>Thermodesulfobacteriota</taxon>
        <taxon>Desulfobacteria</taxon>
        <taxon>Desulfobacterales</taxon>
        <taxon>Desulfococcaceae</taxon>
        <taxon>Desulfonema</taxon>
    </lineage>
</organism>
<dbReference type="EMBL" id="CP061800">
    <property type="protein sequence ID" value="QTA84884.1"/>
    <property type="molecule type" value="Genomic_DNA"/>
</dbReference>
<evidence type="ECO:0000313" key="2">
    <source>
        <dbReference type="Proteomes" id="UP000663722"/>
    </source>
</evidence>
<proteinExistence type="predicted"/>
<dbReference type="KEGG" id="dmm:dnm_008870"/>
<reference evidence="1" key="1">
    <citation type="journal article" date="2021" name="Microb. Physiol.">
        <title>Proteogenomic Insights into the Physiology of Marine, Sulfate-Reducing, Filamentous Desulfonema limicola and Desulfonema magnum.</title>
        <authorList>
            <person name="Schnaars V."/>
            <person name="Wohlbrand L."/>
            <person name="Scheve S."/>
            <person name="Hinrichs C."/>
            <person name="Reinhardt R."/>
            <person name="Rabus R."/>
        </authorList>
    </citation>
    <scope>NUCLEOTIDE SEQUENCE</scope>
    <source>
        <strain evidence="1">4be13</strain>
    </source>
</reference>
<dbReference type="Proteomes" id="UP000663722">
    <property type="component" value="Chromosome"/>
</dbReference>
<name>A0A975GKM1_9BACT</name>